<dbReference type="FunFam" id="3.10.20.30:FF:000010">
    <property type="entry name" value="Molybdopterin synthase sulfur carrier subunit"/>
    <property type="match status" value="1"/>
</dbReference>
<keyword evidence="2" id="KW-0547">Nucleotide-binding</keyword>
<dbReference type="InterPro" id="IPR016155">
    <property type="entry name" value="Mopterin_synth/thiamin_S_b"/>
</dbReference>
<keyword evidence="14" id="KW-1185">Reference proteome</keyword>
<accession>A0A6A8DHN3</accession>
<dbReference type="RefSeq" id="WP_153738344.1">
    <property type="nucleotide sequence ID" value="NZ_WJNG01000018.1"/>
</dbReference>
<keyword evidence="3" id="KW-0501">Molybdenum cofactor biosynthesis</keyword>
<dbReference type="EMBL" id="WJNG01000018">
    <property type="protein sequence ID" value="MRH44740.1"/>
    <property type="molecule type" value="Genomic_DNA"/>
</dbReference>
<dbReference type="InterPro" id="IPR044672">
    <property type="entry name" value="MOCS2A"/>
</dbReference>
<sequence length="77" mass="8760">MINVLLFAHLQEEAGQDRLEIDEEGMRVDEFKQMLEDRYKFTQLDQVMVAINEEFAFNNDLINSGDTVALIPPVSGG</sequence>
<evidence type="ECO:0000256" key="7">
    <source>
        <dbReference type="ARBA" id="ARBA00063099"/>
    </source>
</evidence>
<evidence type="ECO:0000256" key="12">
    <source>
        <dbReference type="ARBA" id="ARBA00078992"/>
    </source>
</evidence>
<evidence type="ECO:0000256" key="9">
    <source>
        <dbReference type="ARBA" id="ARBA00076711"/>
    </source>
</evidence>
<evidence type="ECO:0000256" key="5">
    <source>
        <dbReference type="ARBA" id="ARBA00024247"/>
    </source>
</evidence>
<evidence type="ECO:0000313" key="14">
    <source>
        <dbReference type="Proteomes" id="UP000799092"/>
    </source>
</evidence>
<evidence type="ECO:0000256" key="1">
    <source>
        <dbReference type="ARBA" id="ARBA00005046"/>
    </source>
</evidence>
<dbReference type="PANTHER" id="PTHR33359:SF1">
    <property type="entry name" value="MOLYBDOPTERIN SYNTHASE SULFUR CARRIER SUBUNIT"/>
    <property type="match status" value="1"/>
</dbReference>
<dbReference type="InterPro" id="IPR003749">
    <property type="entry name" value="ThiS/MoaD-like"/>
</dbReference>
<reference evidence="13" key="1">
    <citation type="submission" date="2019-11" db="EMBL/GenBank/DDBJ databases">
        <authorList>
            <person name="Li J."/>
        </authorList>
    </citation>
    <scope>NUCLEOTIDE SEQUENCE</scope>
    <source>
        <strain evidence="13">B6B</strain>
    </source>
</reference>
<evidence type="ECO:0000256" key="4">
    <source>
        <dbReference type="ARBA" id="ARBA00024200"/>
    </source>
</evidence>
<comment type="subunit">
    <text evidence="7">Heterotetramer of 2 MoaD subunits and 2 MoaE subunits. Forms a stable heterotetrameric complex of 2 MoaD and 2 MoeB during adenylation of MoaD by MoeB. During catalysis MoaD shuttles between the two heterotetrameric complexes.</text>
</comment>
<dbReference type="GO" id="GO:0000166">
    <property type="term" value="F:nucleotide binding"/>
    <property type="evidence" value="ECO:0007669"/>
    <property type="project" value="UniProtKB-KW"/>
</dbReference>
<comment type="pathway">
    <text evidence="1">Cofactor biosynthesis; molybdopterin biosynthesis.</text>
</comment>
<dbReference type="Pfam" id="PF02597">
    <property type="entry name" value="ThiS"/>
    <property type="match status" value="1"/>
</dbReference>
<comment type="function">
    <text evidence="6">Involved in sulfur transfer in the conversion of molybdopterin precursor Z to molybdopterin.</text>
</comment>
<dbReference type="CDD" id="cd00754">
    <property type="entry name" value="Ubl_MoaD"/>
    <property type="match status" value="1"/>
</dbReference>
<dbReference type="OrthoDB" id="9801945at2"/>
<dbReference type="GO" id="GO:1990133">
    <property type="term" value="C:molybdopterin adenylyltransferase complex"/>
    <property type="evidence" value="ECO:0007669"/>
    <property type="project" value="TreeGrafter"/>
</dbReference>
<evidence type="ECO:0000256" key="2">
    <source>
        <dbReference type="ARBA" id="ARBA00022741"/>
    </source>
</evidence>
<dbReference type="AlphaFoldDB" id="A0A6A8DHN3"/>
<dbReference type="NCBIfam" id="TIGR01682">
    <property type="entry name" value="moaD"/>
    <property type="match status" value="1"/>
</dbReference>
<dbReference type="PANTHER" id="PTHR33359">
    <property type="entry name" value="MOLYBDOPTERIN SYNTHASE SULFUR CARRIER SUBUNIT"/>
    <property type="match status" value="1"/>
</dbReference>
<gene>
    <name evidence="13" type="primary">moaD</name>
    <name evidence="13" type="ORF">GH741_19000</name>
</gene>
<dbReference type="Proteomes" id="UP000799092">
    <property type="component" value="Unassembled WGS sequence"/>
</dbReference>
<evidence type="ECO:0000256" key="6">
    <source>
        <dbReference type="ARBA" id="ARBA00054425"/>
    </source>
</evidence>
<evidence type="ECO:0000256" key="10">
    <source>
        <dbReference type="ARBA" id="ARBA00077809"/>
    </source>
</evidence>
<dbReference type="GO" id="GO:0006777">
    <property type="term" value="P:Mo-molybdopterin cofactor biosynthetic process"/>
    <property type="evidence" value="ECO:0007669"/>
    <property type="project" value="UniProtKB-KW"/>
</dbReference>
<evidence type="ECO:0000256" key="11">
    <source>
        <dbReference type="ARBA" id="ARBA00078020"/>
    </source>
</evidence>
<name>A0A6A8DHN3_9BACI</name>
<evidence type="ECO:0000256" key="3">
    <source>
        <dbReference type="ARBA" id="ARBA00023150"/>
    </source>
</evidence>
<protein>
    <recommendedName>
        <fullName evidence="5">Molybdopterin synthase sulfur carrier subunit</fullName>
    </recommendedName>
    <alternativeName>
        <fullName evidence="11">MPT synthase subunit 1</fullName>
    </alternativeName>
    <alternativeName>
        <fullName evidence="8">Molybdenum cofactor biosynthesis protein D</fullName>
    </alternativeName>
    <alternativeName>
        <fullName evidence="10">Molybdopterin-converting factor small subunit</fullName>
    </alternativeName>
    <alternativeName>
        <fullName evidence="9">Molybdopterin-converting factor subunit 1</fullName>
    </alternativeName>
    <alternativeName>
        <fullName evidence="12">Sulfur carrier protein MoaD</fullName>
    </alternativeName>
</protein>
<evidence type="ECO:0000313" key="13">
    <source>
        <dbReference type="EMBL" id="MRH44740.1"/>
    </source>
</evidence>
<comment type="caution">
    <text evidence="13">The sequence shown here is derived from an EMBL/GenBank/DDBJ whole genome shotgun (WGS) entry which is preliminary data.</text>
</comment>
<comment type="similarity">
    <text evidence="4">Belongs to the MoaD family.</text>
</comment>
<dbReference type="Gene3D" id="3.10.20.30">
    <property type="match status" value="1"/>
</dbReference>
<dbReference type="UniPathway" id="UPA00344"/>
<evidence type="ECO:0000256" key="8">
    <source>
        <dbReference type="ARBA" id="ARBA00075076"/>
    </source>
</evidence>
<dbReference type="InterPro" id="IPR012675">
    <property type="entry name" value="Beta-grasp_dom_sf"/>
</dbReference>
<organism evidence="13 14">
    <name type="scientific">Aquibacillus halophilus</name>
    <dbReference type="NCBI Taxonomy" id="930132"/>
    <lineage>
        <taxon>Bacteria</taxon>
        <taxon>Bacillati</taxon>
        <taxon>Bacillota</taxon>
        <taxon>Bacilli</taxon>
        <taxon>Bacillales</taxon>
        <taxon>Bacillaceae</taxon>
        <taxon>Aquibacillus</taxon>
    </lineage>
</organism>
<proteinExistence type="inferred from homology"/>
<dbReference type="SUPFAM" id="SSF54285">
    <property type="entry name" value="MoaD/ThiS"/>
    <property type="match status" value="1"/>
</dbReference>